<keyword evidence="3 6" id="KW-0863">Zinc-finger</keyword>
<comment type="subcellular location">
    <subcellularLocation>
        <location evidence="1">Nucleus</location>
    </subcellularLocation>
</comment>
<keyword evidence="11" id="KW-1185">Reference proteome</keyword>
<dbReference type="InterPro" id="IPR001878">
    <property type="entry name" value="Znf_CCHC"/>
</dbReference>
<accession>A0A0F4GKR3</accession>
<feature type="domain" description="CCHC-type" evidence="8">
    <location>
        <begin position="180"/>
        <end position="194"/>
    </location>
</feature>
<gene>
    <name evidence="10" type="ORF">TI39_contig601g00012</name>
</gene>
<dbReference type="PANTHER" id="PTHR15439">
    <property type="entry name" value="RETINOBLASTOMA-BINDING PROTEIN 6"/>
    <property type="match status" value="1"/>
</dbReference>
<evidence type="ECO:0000256" key="3">
    <source>
        <dbReference type="ARBA" id="ARBA00022771"/>
    </source>
</evidence>
<dbReference type="EMBL" id="LAFY01000593">
    <property type="protein sequence ID" value="KJX96790.1"/>
    <property type="molecule type" value="Genomic_DNA"/>
</dbReference>
<dbReference type="GO" id="GO:0006397">
    <property type="term" value="P:mRNA processing"/>
    <property type="evidence" value="ECO:0007669"/>
    <property type="project" value="InterPro"/>
</dbReference>
<evidence type="ECO:0000256" key="5">
    <source>
        <dbReference type="ARBA" id="ARBA00023242"/>
    </source>
</evidence>
<dbReference type="OrthoDB" id="106784at2759"/>
<evidence type="ECO:0000256" key="4">
    <source>
        <dbReference type="ARBA" id="ARBA00022833"/>
    </source>
</evidence>
<dbReference type="PANTHER" id="PTHR15439:SF0">
    <property type="entry name" value="CELL DIVISION CYCLE AND APOPTOSIS REGULATOR PROTEIN 1-RELATED"/>
    <property type="match status" value="1"/>
</dbReference>
<feature type="compositionally biased region" description="Basic and acidic residues" evidence="7">
    <location>
        <begin position="354"/>
        <end position="366"/>
    </location>
</feature>
<dbReference type="PROSITE" id="PS50158">
    <property type="entry name" value="ZF_CCHC"/>
    <property type="match status" value="1"/>
</dbReference>
<feature type="compositionally biased region" description="Polar residues" evidence="7">
    <location>
        <begin position="369"/>
        <end position="381"/>
    </location>
</feature>
<dbReference type="Proteomes" id="UP000033647">
    <property type="component" value="Unassembled WGS sequence"/>
</dbReference>
<comment type="caution">
    <text evidence="10">The sequence shown here is derived from an EMBL/GenBank/DDBJ whole genome shotgun (WGS) entry which is preliminary data.</text>
</comment>
<dbReference type="AlphaFoldDB" id="A0A0F4GKR3"/>
<dbReference type="SUPFAM" id="SSF57850">
    <property type="entry name" value="RING/U-box"/>
    <property type="match status" value="1"/>
</dbReference>
<evidence type="ECO:0000313" key="11">
    <source>
        <dbReference type="Proteomes" id="UP000033647"/>
    </source>
</evidence>
<dbReference type="STRING" id="1047168.A0A0F4GKR3"/>
<dbReference type="GO" id="GO:0005634">
    <property type="term" value="C:nucleus"/>
    <property type="evidence" value="ECO:0007669"/>
    <property type="project" value="UniProtKB-SubCell"/>
</dbReference>
<evidence type="ECO:0000259" key="8">
    <source>
        <dbReference type="PROSITE" id="PS50158"/>
    </source>
</evidence>
<dbReference type="PROSITE" id="PS51282">
    <property type="entry name" value="DWNN"/>
    <property type="match status" value="1"/>
</dbReference>
<feature type="region of interest" description="Disordered" evidence="7">
    <location>
        <begin position="544"/>
        <end position="614"/>
    </location>
</feature>
<evidence type="ECO:0000313" key="10">
    <source>
        <dbReference type="EMBL" id="KJX96790.1"/>
    </source>
</evidence>
<feature type="region of interest" description="Disordered" evidence="7">
    <location>
        <begin position="354"/>
        <end position="448"/>
    </location>
</feature>
<dbReference type="InterPro" id="IPR014891">
    <property type="entry name" value="DWNN_domain"/>
</dbReference>
<feature type="compositionally biased region" description="Low complexity" evidence="7">
    <location>
        <begin position="544"/>
        <end position="576"/>
    </location>
</feature>
<dbReference type="Gene3D" id="3.30.40.10">
    <property type="entry name" value="Zinc/RING finger domain, C3HC4 (zinc finger)"/>
    <property type="match status" value="1"/>
</dbReference>
<dbReference type="Gene3D" id="3.10.20.90">
    <property type="entry name" value="Phosphatidylinositol 3-kinase Catalytic Subunit, Chain A, domain 1"/>
    <property type="match status" value="1"/>
</dbReference>
<evidence type="ECO:0000259" key="9">
    <source>
        <dbReference type="PROSITE" id="PS51282"/>
    </source>
</evidence>
<dbReference type="Pfam" id="PF13696">
    <property type="entry name" value="zf-CCHC_2"/>
    <property type="match status" value="1"/>
</dbReference>
<evidence type="ECO:0000256" key="7">
    <source>
        <dbReference type="SAM" id="MobiDB-lite"/>
    </source>
</evidence>
<evidence type="ECO:0000256" key="1">
    <source>
        <dbReference type="ARBA" id="ARBA00004123"/>
    </source>
</evidence>
<evidence type="ECO:0000256" key="2">
    <source>
        <dbReference type="ARBA" id="ARBA00022723"/>
    </source>
</evidence>
<reference evidence="10 11" key="1">
    <citation type="submission" date="2015-03" db="EMBL/GenBank/DDBJ databases">
        <title>RNA-seq based gene annotation and comparative genomics of four Zymoseptoria species reveal species-specific pathogenicity related genes and transposable element activity.</title>
        <authorList>
            <person name="Grandaubert J."/>
            <person name="Bhattacharyya A."/>
            <person name="Stukenbrock E.H."/>
        </authorList>
    </citation>
    <scope>NUCLEOTIDE SEQUENCE [LARGE SCALE GENOMIC DNA]</scope>
    <source>
        <strain evidence="10 11">Zb18110</strain>
    </source>
</reference>
<dbReference type="InterPro" id="IPR033489">
    <property type="entry name" value="RBBP6"/>
</dbReference>
<feature type="domain" description="DWNN" evidence="9">
    <location>
        <begin position="5"/>
        <end position="78"/>
    </location>
</feature>
<feature type="compositionally biased region" description="Basic and acidic residues" evidence="7">
    <location>
        <begin position="405"/>
        <end position="417"/>
    </location>
</feature>
<dbReference type="SMART" id="SM01180">
    <property type="entry name" value="DWNN"/>
    <property type="match status" value="1"/>
</dbReference>
<dbReference type="Pfam" id="PF08783">
    <property type="entry name" value="DWNN"/>
    <property type="match status" value="1"/>
</dbReference>
<dbReference type="GO" id="GO:0006511">
    <property type="term" value="P:ubiquitin-dependent protein catabolic process"/>
    <property type="evidence" value="ECO:0007669"/>
    <property type="project" value="TreeGrafter"/>
</dbReference>
<dbReference type="CDD" id="cd16620">
    <property type="entry name" value="vRING-HC-C4C4_RBBP6"/>
    <property type="match status" value="1"/>
</dbReference>
<keyword evidence="4" id="KW-0862">Zinc</keyword>
<protein>
    <submittedName>
        <fullName evidence="10">Zinc knuckle domain-containing protein</fullName>
    </submittedName>
</protein>
<dbReference type="GO" id="GO:0008270">
    <property type="term" value="F:zinc ion binding"/>
    <property type="evidence" value="ECO:0007669"/>
    <property type="project" value="UniProtKB-KW"/>
</dbReference>
<proteinExistence type="predicted"/>
<dbReference type="Gene3D" id="4.10.60.10">
    <property type="entry name" value="Zinc finger, CCHC-type"/>
    <property type="match status" value="1"/>
</dbReference>
<dbReference type="GO" id="GO:0016567">
    <property type="term" value="P:protein ubiquitination"/>
    <property type="evidence" value="ECO:0007669"/>
    <property type="project" value="InterPro"/>
</dbReference>
<keyword evidence="2" id="KW-0479">Metal-binding</keyword>
<dbReference type="InterPro" id="IPR036875">
    <property type="entry name" value="Znf_CCHC_sf"/>
</dbReference>
<dbReference type="GO" id="GO:0061630">
    <property type="term" value="F:ubiquitin protein ligase activity"/>
    <property type="evidence" value="ECO:0007669"/>
    <property type="project" value="InterPro"/>
</dbReference>
<dbReference type="GO" id="GO:0003676">
    <property type="term" value="F:nucleic acid binding"/>
    <property type="evidence" value="ECO:0007669"/>
    <property type="project" value="InterPro"/>
</dbReference>
<organism evidence="10 11">
    <name type="scientific">Zymoseptoria brevis</name>
    <dbReference type="NCBI Taxonomy" id="1047168"/>
    <lineage>
        <taxon>Eukaryota</taxon>
        <taxon>Fungi</taxon>
        <taxon>Dikarya</taxon>
        <taxon>Ascomycota</taxon>
        <taxon>Pezizomycotina</taxon>
        <taxon>Dothideomycetes</taxon>
        <taxon>Dothideomycetidae</taxon>
        <taxon>Mycosphaerellales</taxon>
        <taxon>Mycosphaerellaceae</taxon>
        <taxon>Zymoseptoria</taxon>
    </lineage>
</organism>
<dbReference type="InterPro" id="IPR025829">
    <property type="entry name" value="Zn_knuckle_CX2CX3GHX4C"/>
</dbReference>
<name>A0A0F4GKR3_9PEZI</name>
<dbReference type="InterPro" id="IPR013083">
    <property type="entry name" value="Znf_RING/FYVE/PHD"/>
</dbReference>
<keyword evidence="5" id="KW-0539">Nucleus</keyword>
<dbReference type="SUPFAM" id="SSF57756">
    <property type="entry name" value="Retrovirus zinc finger-like domains"/>
    <property type="match status" value="1"/>
</dbReference>
<sequence>MSSSIFFKFKSRKDALQINFDGTSLSVFEVKREIMNIARLGDGKDSDLDIYTSDTNEIYDDDTTQIQRSTTVIARRLPASRPGAGRAARYVTGSMPVRAKNSHRIEATGKSAASNGAATNGGFVEGKAMTEQERLQAVMNASNTQLNADLEQSANKPVMHRAQHKSAVVPDKPPPPGYECHRCGNKGHWIQACPTNNDPTFDNKPRAKKTTGIPRSMLEYVPDDEAEAIKNGEIEQDAGIWKDDAGRYVRVKTDEKTWQKIQDERTKNAEQVKEVAKGDQELRDRGLECDIDKCPFSDPVKTPCCGKTYCRDCIENTLLDADLVCPNCGEQALLDKLEPDSETVTKLIAFQDEKKADKQRKDKEASKSPAAQTPTADNAGTPSAPPTVSKAGDSPGSTTSNSRKRNADEELENDRRPTAPAAMRKTNSNQGKSAAPQPPTAPKSMMANQNPAMNFQNTLDAITPGAFAGMNGMNGMNGMANPMMMQQMMGMGMGMGMGMPNMGMPFGMMNGIGGFPNMNGMNGGMGGMNGGGGNMGWNNPQQFQQQWPNNGHNNNMNNGSGMRNGGAFNNNNSMNGIPTGPASHGDGAYMRQPVNPGRHNGKQRRQRSVDYKQM</sequence>
<evidence type="ECO:0000256" key="6">
    <source>
        <dbReference type="PROSITE-ProRule" id="PRU00047"/>
    </source>
</evidence>